<feature type="region of interest" description="Disordered" evidence="1">
    <location>
        <begin position="1"/>
        <end position="55"/>
    </location>
</feature>
<gene>
    <name evidence="2" type="ORF">M6B38_372330</name>
</gene>
<feature type="compositionally biased region" description="Low complexity" evidence="1">
    <location>
        <begin position="1"/>
        <end position="11"/>
    </location>
</feature>
<feature type="compositionally biased region" description="Basic residues" evidence="1">
    <location>
        <begin position="30"/>
        <end position="42"/>
    </location>
</feature>
<feature type="compositionally biased region" description="Basic and acidic residues" evidence="1">
    <location>
        <begin position="43"/>
        <end position="55"/>
    </location>
</feature>
<keyword evidence="3" id="KW-1185">Reference proteome</keyword>
<dbReference type="Proteomes" id="UP001140949">
    <property type="component" value="Unassembled WGS sequence"/>
</dbReference>
<dbReference type="AlphaFoldDB" id="A0AAX6GCU1"/>
<proteinExistence type="predicted"/>
<comment type="caution">
    <text evidence="2">The sequence shown here is derived from an EMBL/GenBank/DDBJ whole genome shotgun (WGS) entry which is preliminary data.</text>
</comment>
<keyword evidence="2" id="KW-0418">Kinase</keyword>
<name>A0AAX6GCU1_IRIPA</name>
<sequence length="144" mass="16427">MGEVVSPSSRRGGCGSRGGASGRSCEAAPHSRRSGVGTRRRRSCGEETRDRRTRDTWGTAVHTALTGRLAEIRRCRRHGGQIWREDRRRGQPGTRRSRSWHWIWTTEEARGRGRGWILNTGGKPTLSRRWLQIWAMGTPIRVQR</sequence>
<evidence type="ECO:0000256" key="1">
    <source>
        <dbReference type="SAM" id="MobiDB-lite"/>
    </source>
</evidence>
<dbReference type="GO" id="GO:0016301">
    <property type="term" value="F:kinase activity"/>
    <property type="evidence" value="ECO:0007669"/>
    <property type="project" value="UniProtKB-KW"/>
</dbReference>
<feature type="compositionally biased region" description="Gly residues" evidence="1">
    <location>
        <begin position="12"/>
        <end position="21"/>
    </location>
</feature>
<evidence type="ECO:0000313" key="3">
    <source>
        <dbReference type="Proteomes" id="UP001140949"/>
    </source>
</evidence>
<protein>
    <submittedName>
        <fullName evidence="2">Proline-rich receptor-like protein kinase PERK8</fullName>
    </submittedName>
</protein>
<organism evidence="2 3">
    <name type="scientific">Iris pallida</name>
    <name type="common">Sweet iris</name>
    <dbReference type="NCBI Taxonomy" id="29817"/>
    <lineage>
        <taxon>Eukaryota</taxon>
        <taxon>Viridiplantae</taxon>
        <taxon>Streptophyta</taxon>
        <taxon>Embryophyta</taxon>
        <taxon>Tracheophyta</taxon>
        <taxon>Spermatophyta</taxon>
        <taxon>Magnoliopsida</taxon>
        <taxon>Liliopsida</taxon>
        <taxon>Asparagales</taxon>
        <taxon>Iridaceae</taxon>
        <taxon>Iridoideae</taxon>
        <taxon>Irideae</taxon>
        <taxon>Iris</taxon>
    </lineage>
</organism>
<accession>A0AAX6GCU1</accession>
<dbReference type="EMBL" id="JANAVB010021000">
    <property type="protein sequence ID" value="KAJ6826207.1"/>
    <property type="molecule type" value="Genomic_DNA"/>
</dbReference>
<keyword evidence="2" id="KW-0808">Transferase</keyword>
<reference evidence="2" key="1">
    <citation type="journal article" date="2023" name="GigaByte">
        <title>Genome assembly of the bearded iris, Iris pallida Lam.</title>
        <authorList>
            <person name="Bruccoleri R.E."/>
            <person name="Oakeley E.J."/>
            <person name="Faust A.M.E."/>
            <person name="Altorfer M."/>
            <person name="Dessus-Babus S."/>
            <person name="Burckhardt D."/>
            <person name="Oertli M."/>
            <person name="Naumann U."/>
            <person name="Petersen F."/>
            <person name="Wong J."/>
        </authorList>
    </citation>
    <scope>NUCLEOTIDE SEQUENCE</scope>
    <source>
        <strain evidence="2">GSM-AAB239-AS_SAM_17_03QT</strain>
    </source>
</reference>
<reference evidence="2" key="2">
    <citation type="submission" date="2023-04" db="EMBL/GenBank/DDBJ databases">
        <authorList>
            <person name="Bruccoleri R.E."/>
            <person name="Oakeley E.J."/>
            <person name="Faust A.-M."/>
            <person name="Dessus-Babus S."/>
            <person name="Altorfer M."/>
            <person name="Burckhardt D."/>
            <person name="Oertli M."/>
            <person name="Naumann U."/>
            <person name="Petersen F."/>
            <person name="Wong J."/>
        </authorList>
    </citation>
    <scope>NUCLEOTIDE SEQUENCE</scope>
    <source>
        <strain evidence="2">GSM-AAB239-AS_SAM_17_03QT</strain>
        <tissue evidence="2">Leaf</tissue>
    </source>
</reference>
<evidence type="ECO:0000313" key="2">
    <source>
        <dbReference type="EMBL" id="KAJ6826207.1"/>
    </source>
</evidence>
<keyword evidence="2" id="KW-0675">Receptor</keyword>